<dbReference type="Proteomes" id="UP000638648">
    <property type="component" value="Unassembled WGS sequence"/>
</dbReference>
<evidence type="ECO:0000256" key="1">
    <source>
        <dbReference type="SAM" id="MobiDB-lite"/>
    </source>
</evidence>
<name>A0A927RAJ9_9ACTN</name>
<protein>
    <submittedName>
        <fullName evidence="2">Uncharacterized protein</fullName>
    </submittedName>
</protein>
<dbReference type="EMBL" id="JADBEM010000001">
    <property type="protein sequence ID" value="MBE1609077.1"/>
    <property type="molecule type" value="Genomic_DNA"/>
</dbReference>
<accession>A0A927RAJ9</accession>
<proteinExistence type="predicted"/>
<evidence type="ECO:0000313" key="3">
    <source>
        <dbReference type="Proteomes" id="UP000638648"/>
    </source>
</evidence>
<feature type="region of interest" description="Disordered" evidence="1">
    <location>
        <begin position="1"/>
        <end position="31"/>
    </location>
</feature>
<gene>
    <name evidence="2" type="ORF">HEB94_005925</name>
</gene>
<dbReference type="AntiFam" id="ANF00097">
    <property type="entry name" value="Shadow ORF (opposite CRYZ)"/>
</dbReference>
<sequence>MIVLPGVRRSRANAEAVSESGRTAPTMGVSCPARRRWARSVSRARVGGSAGADHAGAHLSRELDGHRADAARGAVNEDGLAGREVGVVEQSLPCGQSGDGQRGSHGVVDVGREGSEVASLHRGVFGQGSVTGPVGQAEHPLAHAETRGSVAELDHDAGQIVPGDAGCPVAAGAIGPRGRPVELSGGEARGVHAHDDVVLRGVGVGHVGQGQAADTRVTVPHGDRSHARNPFGNVRLCGLVVGVQHGFRAWRAWRRLPAAEVAGRPSWVRR</sequence>
<comment type="caution">
    <text evidence="2">The sequence shown here is derived from an EMBL/GenBank/DDBJ whole genome shotgun (WGS) entry which is preliminary data.</text>
</comment>
<organism evidence="2 3">
    <name type="scientific">Actinopolymorpha pittospori</name>
    <dbReference type="NCBI Taxonomy" id="648752"/>
    <lineage>
        <taxon>Bacteria</taxon>
        <taxon>Bacillati</taxon>
        <taxon>Actinomycetota</taxon>
        <taxon>Actinomycetes</taxon>
        <taxon>Propionibacteriales</taxon>
        <taxon>Actinopolymorphaceae</taxon>
        <taxon>Actinopolymorpha</taxon>
    </lineage>
</organism>
<reference evidence="2" key="1">
    <citation type="submission" date="2020-10" db="EMBL/GenBank/DDBJ databases">
        <title>Sequencing the genomes of 1000 actinobacteria strains.</title>
        <authorList>
            <person name="Klenk H.-P."/>
        </authorList>
    </citation>
    <scope>NUCLEOTIDE SEQUENCE</scope>
    <source>
        <strain evidence="2">DSM 45354</strain>
    </source>
</reference>
<evidence type="ECO:0000313" key="2">
    <source>
        <dbReference type="EMBL" id="MBE1609077.1"/>
    </source>
</evidence>
<dbReference type="AlphaFoldDB" id="A0A927RAJ9"/>
<keyword evidence="3" id="KW-1185">Reference proteome</keyword>